<evidence type="ECO:0000313" key="8">
    <source>
        <dbReference type="EMBL" id="CEL06324.1"/>
    </source>
</evidence>
<accession>A0A0U5GYK3</accession>
<evidence type="ECO:0000313" key="9">
    <source>
        <dbReference type="Proteomes" id="UP000054771"/>
    </source>
</evidence>
<keyword evidence="5" id="KW-0539">Nucleus</keyword>
<evidence type="ECO:0000256" key="2">
    <source>
        <dbReference type="ARBA" id="ARBA00023015"/>
    </source>
</evidence>
<evidence type="ECO:0000256" key="3">
    <source>
        <dbReference type="ARBA" id="ARBA00023125"/>
    </source>
</evidence>
<name>A0A0U5GYK3_ASPCI</name>
<keyword evidence="3" id="KW-0238">DNA-binding</keyword>
<protein>
    <recommendedName>
        <fullName evidence="7">MADS-box domain-containing protein</fullName>
    </recommendedName>
</protein>
<dbReference type="SUPFAM" id="SSF55455">
    <property type="entry name" value="SRF-like"/>
    <property type="match status" value="1"/>
</dbReference>
<evidence type="ECO:0000256" key="5">
    <source>
        <dbReference type="ARBA" id="ARBA00023242"/>
    </source>
</evidence>
<dbReference type="GO" id="GO:0046983">
    <property type="term" value="F:protein dimerization activity"/>
    <property type="evidence" value="ECO:0007669"/>
    <property type="project" value="InterPro"/>
</dbReference>
<feature type="compositionally biased region" description="Basic residues" evidence="6">
    <location>
        <begin position="1"/>
        <end position="21"/>
    </location>
</feature>
<dbReference type="GO" id="GO:0045944">
    <property type="term" value="P:positive regulation of transcription by RNA polymerase II"/>
    <property type="evidence" value="ECO:0007669"/>
    <property type="project" value="UniProtKB-ARBA"/>
</dbReference>
<feature type="domain" description="MADS-box" evidence="7">
    <location>
        <begin position="17"/>
        <end position="58"/>
    </location>
</feature>
<feature type="region of interest" description="Disordered" evidence="6">
    <location>
        <begin position="1"/>
        <end position="40"/>
    </location>
</feature>
<dbReference type="GO" id="GO:0003677">
    <property type="term" value="F:DNA binding"/>
    <property type="evidence" value="ECO:0007669"/>
    <property type="project" value="UniProtKB-KW"/>
</dbReference>
<sequence>MVVMHKMSKTAKKSSWVKKRRSESSQAKSQQRQRRKSSLFKKAAEFSLECESDVVVAIRNRKTGQTYIFDSSSQEEWLEALPGLANSYPAPIHQTIEDIVPQLGERSPSSPVA</sequence>
<dbReference type="AlphaFoldDB" id="A0A0U5GYK3"/>
<dbReference type="Proteomes" id="UP000054771">
    <property type="component" value="Unassembled WGS sequence"/>
</dbReference>
<evidence type="ECO:0000256" key="4">
    <source>
        <dbReference type="ARBA" id="ARBA00023163"/>
    </source>
</evidence>
<organism evidence="8 9">
    <name type="scientific">Aspergillus calidoustus</name>
    <dbReference type="NCBI Taxonomy" id="454130"/>
    <lineage>
        <taxon>Eukaryota</taxon>
        <taxon>Fungi</taxon>
        <taxon>Dikarya</taxon>
        <taxon>Ascomycota</taxon>
        <taxon>Pezizomycotina</taxon>
        <taxon>Eurotiomycetes</taxon>
        <taxon>Eurotiomycetidae</taxon>
        <taxon>Eurotiales</taxon>
        <taxon>Aspergillaceae</taxon>
        <taxon>Aspergillus</taxon>
        <taxon>Aspergillus subgen. Nidulantes</taxon>
    </lineage>
</organism>
<dbReference type="EMBL" id="CDMC01000005">
    <property type="protein sequence ID" value="CEL06324.1"/>
    <property type="molecule type" value="Genomic_DNA"/>
</dbReference>
<comment type="subcellular location">
    <subcellularLocation>
        <location evidence="1">Nucleus</location>
    </subcellularLocation>
</comment>
<evidence type="ECO:0000259" key="7">
    <source>
        <dbReference type="PROSITE" id="PS50066"/>
    </source>
</evidence>
<keyword evidence="4" id="KW-0804">Transcription</keyword>
<evidence type="ECO:0000256" key="1">
    <source>
        <dbReference type="ARBA" id="ARBA00004123"/>
    </source>
</evidence>
<dbReference type="OrthoDB" id="1898716at2759"/>
<reference evidence="9" key="1">
    <citation type="journal article" date="2016" name="Genome Announc.">
        <title>Draft genome sequences of fungus Aspergillus calidoustus.</title>
        <authorList>
            <person name="Horn F."/>
            <person name="Linde J."/>
            <person name="Mattern D.J."/>
            <person name="Walther G."/>
            <person name="Guthke R."/>
            <person name="Scherlach K."/>
            <person name="Martin K."/>
            <person name="Brakhage A.A."/>
            <person name="Petzke L."/>
            <person name="Valiante V."/>
        </authorList>
    </citation>
    <scope>NUCLEOTIDE SEQUENCE [LARGE SCALE GENOMIC DNA]</scope>
    <source>
        <strain evidence="9">SF006504</strain>
    </source>
</reference>
<dbReference type="InterPro" id="IPR002100">
    <property type="entry name" value="TF_MADSbox"/>
</dbReference>
<dbReference type="OMA" id="CCECDAD"/>
<gene>
    <name evidence="8" type="ORF">ASPCAL07430</name>
</gene>
<dbReference type="GO" id="GO:0005634">
    <property type="term" value="C:nucleus"/>
    <property type="evidence" value="ECO:0007669"/>
    <property type="project" value="UniProtKB-SubCell"/>
</dbReference>
<evidence type="ECO:0000256" key="6">
    <source>
        <dbReference type="SAM" id="MobiDB-lite"/>
    </source>
</evidence>
<dbReference type="Gene3D" id="3.40.1810.10">
    <property type="entry name" value="Transcription factor, MADS-box"/>
    <property type="match status" value="1"/>
</dbReference>
<dbReference type="InterPro" id="IPR036879">
    <property type="entry name" value="TF_MADSbox_sf"/>
</dbReference>
<proteinExistence type="predicted"/>
<keyword evidence="2" id="KW-0805">Transcription regulation</keyword>
<dbReference type="Pfam" id="PF00319">
    <property type="entry name" value="SRF-TF"/>
    <property type="match status" value="1"/>
</dbReference>
<dbReference type="STRING" id="454130.A0A0U5GYK3"/>
<keyword evidence="9" id="KW-1185">Reference proteome</keyword>
<dbReference type="PROSITE" id="PS50066">
    <property type="entry name" value="MADS_BOX_2"/>
    <property type="match status" value="1"/>
</dbReference>